<keyword evidence="4" id="KW-1185">Reference proteome</keyword>
<evidence type="ECO:0000256" key="2">
    <source>
        <dbReference type="SAM" id="Phobius"/>
    </source>
</evidence>
<comment type="subcellular location">
    <subcellularLocation>
        <location evidence="1">Endomembrane system</location>
        <topology evidence="1">Multi-pass membrane protein</topology>
    </subcellularLocation>
</comment>
<dbReference type="InterPro" id="IPR037185">
    <property type="entry name" value="EmrE-like"/>
</dbReference>
<sequence length="165" mass="17852">MIITGILLALLAGSLVSLQTIFNSKVNERIGSWSTTTMVLFTGFIASFVISLLVEGKNTFSLQHMQSWYWLSGAIGVGVVFCLVQGMKLLGPTYAISIVLTSQLSFALLFDSMGWLGLEQIPFSWNQLIGVLVIVGGIVLFKFGGLKKETSDSSDKQAHTVPSKS</sequence>
<feature type="transmembrane region" description="Helical" evidence="2">
    <location>
        <begin position="68"/>
        <end position="87"/>
    </location>
</feature>
<dbReference type="EMBL" id="FMVM01000018">
    <property type="protein sequence ID" value="SCZ05924.1"/>
    <property type="molecule type" value="Genomic_DNA"/>
</dbReference>
<evidence type="ECO:0000313" key="3">
    <source>
        <dbReference type="EMBL" id="SCZ05924.1"/>
    </source>
</evidence>
<keyword evidence="2" id="KW-0812">Transmembrane</keyword>
<evidence type="ECO:0000256" key="1">
    <source>
        <dbReference type="ARBA" id="ARBA00004127"/>
    </source>
</evidence>
<dbReference type="Pfam" id="PF04657">
    <property type="entry name" value="DMT_YdcZ"/>
    <property type="match status" value="1"/>
</dbReference>
<proteinExistence type="predicted"/>
<dbReference type="InterPro" id="IPR006750">
    <property type="entry name" value="YdcZ"/>
</dbReference>
<feature type="transmembrane region" description="Helical" evidence="2">
    <location>
        <begin position="93"/>
        <end position="116"/>
    </location>
</feature>
<accession>A0A1G5L005</accession>
<dbReference type="GO" id="GO:0005886">
    <property type="term" value="C:plasma membrane"/>
    <property type="evidence" value="ECO:0007669"/>
    <property type="project" value="TreeGrafter"/>
</dbReference>
<evidence type="ECO:0000313" key="4">
    <source>
        <dbReference type="Proteomes" id="UP000198538"/>
    </source>
</evidence>
<name>A0A1G5L005_9BACL</name>
<gene>
    <name evidence="3" type="ORF">SAMN05720606_11852</name>
</gene>
<dbReference type="STRING" id="582692.SAMN05720606_11852"/>
<dbReference type="PANTHER" id="PTHR34821:SF3">
    <property type="entry name" value="MEMBRANE PROTEIN"/>
    <property type="match status" value="1"/>
</dbReference>
<keyword evidence="2" id="KW-0472">Membrane</keyword>
<reference evidence="4" key="1">
    <citation type="submission" date="2016-10" db="EMBL/GenBank/DDBJ databases">
        <authorList>
            <person name="Varghese N."/>
            <person name="Submissions S."/>
        </authorList>
    </citation>
    <scope>NUCLEOTIDE SEQUENCE [LARGE SCALE GENOMIC DNA]</scope>
    <source>
        <strain evidence="4">BL9</strain>
    </source>
</reference>
<feature type="transmembrane region" description="Helical" evidence="2">
    <location>
        <begin position="34"/>
        <end position="56"/>
    </location>
</feature>
<keyword evidence="2" id="KW-1133">Transmembrane helix</keyword>
<dbReference type="AlphaFoldDB" id="A0A1G5L005"/>
<feature type="transmembrane region" description="Helical" evidence="2">
    <location>
        <begin position="128"/>
        <end position="146"/>
    </location>
</feature>
<dbReference type="Proteomes" id="UP000198538">
    <property type="component" value="Unassembled WGS sequence"/>
</dbReference>
<dbReference type="PANTHER" id="PTHR34821">
    <property type="entry name" value="INNER MEMBRANE PROTEIN YDCZ"/>
    <property type="match status" value="1"/>
</dbReference>
<protein>
    <submittedName>
        <fullName evidence="3">Transporter family-2 protein</fullName>
    </submittedName>
</protein>
<dbReference type="SUPFAM" id="SSF103481">
    <property type="entry name" value="Multidrug resistance efflux transporter EmrE"/>
    <property type="match status" value="1"/>
</dbReference>
<organism evidence="3 4">
    <name type="scientific">Paenibacillus polysaccharolyticus</name>
    <dbReference type="NCBI Taxonomy" id="582692"/>
    <lineage>
        <taxon>Bacteria</taxon>
        <taxon>Bacillati</taxon>
        <taxon>Bacillota</taxon>
        <taxon>Bacilli</taxon>
        <taxon>Bacillales</taxon>
        <taxon>Paenibacillaceae</taxon>
        <taxon>Paenibacillus</taxon>
    </lineage>
</organism>